<dbReference type="Proteomes" id="UP000541426">
    <property type="component" value="Unassembled WGS sequence"/>
</dbReference>
<keyword evidence="1" id="KW-0472">Membrane</keyword>
<accession>A0A7W6DP43</accession>
<dbReference type="AlphaFoldDB" id="A0A7W6DP43"/>
<name>A0A7W6DP43_9RHOB</name>
<evidence type="ECO:0000256" key="1">
    <source>
        <dbReference type="SAM" id="Phobius"/>
    </source>
</evidence>
<keyword evidence="3" id="KW-1185">Reference proteome</keyword>
<keyword evidence="1" id="KW-0812">Transmembrane</keyword>
<dbReference type="RefSeq" id="WP_183966347.1">
    <property type="nucleotide sequence ID" value="NZ_BAABBZ010000007.1"/>
</dbReference>
<protein>
    <submittedName>
        <fullName evidence="2">Uncharacterized protein</fullName>
    </submittedName>
</protein>
<gene>
    <name evidence="2" type="ORF">GGQ68_002522</name>
</gene>
<proteinExistence type="predicted"/>
<dbReference type="EMBL" id="JACIEJ010000005">
    <property type="protein sequence ID" value="MBB3986184.1"/>
    <property type="molecule type" value="Genomic_DNA"/>
</dbReference>
<evidence type="ECO:0000313" key="2">
    <source>
        <dbReference type="EMBL" id="MBB3986184.1"/>
    </source>
</evidence>
<reference evidence="2 3" key="1">
    <citation type="submission" date="2020-08" db="EMBL/GenBank/DDBJ databases">
        <title>Genomic Encyclopedia of Type Strains, Phase IV (KMG-IV): sequencing the most valuable type-strain genomes for metagenomic binning, comparative biology and taxonomic classification.</title>
        <authorList>
            <person name="Goeker M."/>
        </authorList>
    </citation>
    <scope>NUCLEOTIDE SEQUENCE [LARGE SCALE GENOMIC DNA]</scope>
    <source>
        <strain evidence="2 3">DSM 102235</strain>
    </source>
</reference>
<keyword evidence="1" id="KW-1133">Transmembrane helix</keyword>
<organism evidence="2 3">
    <name type="scientific">Sagittula marina</name>
    <dbReference type="NCBI Taxonomy" id="943940"/>
    <lineage>
        <taxon>Bacteria</taxon>
        <taxon>Pseudomonadati</taxon>
        <taxon>Pseudomonadota</taxon>
        <taxon>Alphaproteobacteria</taxon>
        <taxon>Rhodobacterales</taxon>
        <taxon>Roseobacteraceae</taxon>
        <taxon>Sagittula</taxon>
    </lineage>
</organism>
<feature type="transmembrane region" description="Helical" evidence="1">
    <location>
        <begin position="12"/>
        <end position="28"/>
    </location>
</feature>
<sequence length="63" mass="7262">MEPALGYTEYGVLGLTVFVLLFAVWKLWERVVTLSDRSFEREATMTDVLNRTLEELRRGRGGL</sequence>
<evidence type="ECO:0000313" key="3">
    <source>
        <dbReference type="Proteomes" id="UP000541426"/>
    </source>
</evidence>
<comment type="caution">
    <text evidence="2">The sequence shown here is derived from an EMBL/GenBank/DDBJ whole genome shotgun (WGS) entry which is preliminary data.</text>
</comment>